<dbReference type="PANTHER" id="PTHR42833">
    <property type="entry name" value="URIDYLATE KINASE"/>
    <property type="match status" value="1"/>
</dbReference>
<evidence type="ECO:0000259" key="12">
    <source>
        <dbReference type="Pfam" id="PF00696"/>
    </source>
</evidence>
<feature type="binding site" evidence="11">
    <location>
        <position position="56"/>
    </location>
    <ligand>
        <name>ATP</name>
        <dbReference type="ChEBI" id="CHEBI:30616"/>
    </ligand>
</feature>
<evidence type="ECO:0000256" key="10">
    <source>
        <dbReference type="ARBA" id="ARBA00047767"/>
    </source>
</evidence>
<dbReference type="GeneID" id="41596849"/>
<dbReference type="InterPro" id="IPR011817">
    <property type="entry name" value="Uridylate_kinase"/>
</dbReference>
<dbReference type="EMBL" id="CP007174">
    <property type="protein sequence ID" value="AIF83100.1"/>
    <property type="molecule type" value="Genomic_DNA"/>
</dbReference>
<feature type="binding site" evidence="11">
    <location>
        <position position="52"/>
    </location>
    <ligand>
        <name>ATP</name>
        <dbReference type="ChEBI" id="CHEBI:30616"/>
    </ligand>
</feature>
<name>A0A075MPP3_9ARCH</name>
<evidence type="ECO:0000256" key="5">
    <source>
        <dbReference type="ARBA" id="ARBA00022679"/>
    </source>
</evidence>
<dbReference type="PANTHER" id="PTHR42833:SF4">
    <property type="entry name" value="URIDYLATE KINASE PUMPKIN, CHLOROPLASTIC"/>
    <property type="match status" value="1"/>
</dbReference>
<comment type="subunit">
    <text evidence="11">Homohexamer.</text>
</comment>
<evidence type="ECO:0000313" key="14">
    <source>
        <dbReference type="Proteomes" id="UP000028194"/>
    </source>
</evidence>
<dbReference type="eggNOG" id="arCOG00858">
    <property type="taxonomic scope" value="Archaea"/>
</dbReference>
<keyword evidence="14" id="KW-1185">Reference proteome</keyword>
<dbReference type="KEGG" id="nev:NTE_01026"/>
<gene>
    <name evidence="11" type="primary">pyrH</name>
    <name evidence="13" type="ORF">NTE_01026</name>
</gene>
<dbReference type="UniPathway" id="UPA00159">
    <property type="reaction ID" value="UER00275"/>
</dbReference>
<evidence type="ECO:0000256" key="4">
    <source>
        <dbReference type="ARBA" id="ARBA00022490"/>
    </source>
</evidence>
<dbReference type="GO" id="GO:0044210">
    <property type="term" value="P:'de novo' CTP biosynthetic process"/>
    <property type="evidence" value="ECO:0007669"/>
    <property type="project" value="UniProtKB-UniRule"/>
</dbReference>
<evidence type="ECO:0000256" key="2">
    <source>
        <dbReference type="ARBA" id="ARBA00004791"/>
    </source>
</evidence>
<keyword evidence="6 11" id="KW-0547">Nucleotide-binding</keyword>
<comment type="activity regulation">
    <text evidence="11">Inhibited by UTP.</text>
</comment>
<dbReference type="GO" id="GO:0005737">
    <property type="term" value="C:cytoplasm"/>
    <property type="evidence" value="ECO:0007669"/>
    <property type="project" value="UniProtKB-SubCell"/>
</dbReference>
<evidence type="ECO:0000256" key="1">
    <source>
        <dbReference type="ARBA" id="ARBA00004496"/>
    </source>
</evidence>
<keyword evidence="9 11" id="KW-0665">Pyrimidine biosynthesis</keyword>
<feature type="binding site" evidence="11">
    <location>
        <position position="51"/>
    </location>
    <ligand>
        <name>UMP</name>
        <dbReference type="ChEBI" id="CHEBI:57865"/>
    </ligand>
</feature>
<dbReference type="PIRSF" id="PIRSF005650">
    <property type="entry name" value="Uridylate_kin"/>
    <property type="match status" value="1"/>
</dbReference>
<keyword evidence="5 11" id="KW-0808">Transferase</keyword>
<dbReference type="GO" id="GO:0033862">
    <property type="term" value="F:UMP kinase activity"/>
    <property type="evidence" value="ECO:0007669"/>
    <property type="project" value="UniProtKB-EC"/>
</dbReference>
<organism evidence="13 14">
    <name type="scientific">Candidatus Nitrososphaera evergladensis SR1</name>
    <dbReference type="NCBI Taxonomy" id="1459636"/>
    <lineage>
        <taxon>Archaea</taxon>
        <taxon>Nitrososphaerota</taxon>
        <taxon>Nitrososphaeria</taxon>
        <taxon>Nitrososphaerales</taxon>
        <taxon>Nitrososphaeraceae</taxon>
        <taxon>Nitrososphaera</taxon>
    </lineage>
</organism>
<proteinExistence type="inferred from homology"/>
<feature type="binding site" evidence="11">
    <location>
        <position position="156"/>
    </location>
    <ligand>
        <name>ATP</name>
        <dbReference type="ChEBI" id="CHEBI:30616"/>
    </ligand>
</feature>
<comment type="catalytic activity">
    <reaction evidence="10 11">
        <text>UMP + ATP = UDP + ADP</text>
        <dbReference type="Rhea" id="RHEA:24400"/>
        <dbReference type="ChEBI" id="CHEBI:30616"/>
        <dbReference type="ChEBI" id="CHEBI:57865"/>
        <dbReference type="ChEBI" id="CHEBI:58223"/>
        <dbReference type="ChEBI" id="CHEBI:456216"/>
        <dbReference type="EC" id="2.7.4.22"/>
    </reaction>
</comment>
<evidence type="ECO:0000256" key="9">
    <source>
        <dbReference type="ARBA" id="ARBA00022975"/>
    </source>
</evidence>
<feature type="domain" description="Aspartate/glutamate/uridylate kinase" evidence="12">
    <location>
        <begin position="9"/>
        <end position="209"/>
    </location>
</feature>
<evidence type="ECO:0000313" key="13">
    <source>
        <dbReference type="EMBL" id="AIF83100.1"/>
    </source>
</evidence>
<dbReference type="NCBIfam" id="TIGR02076">
    <property type="entry name" value="pyrH_arch"/>
    <property type="match status" value="1"/>
</dbReference>
<sequence>MVVLDKSRRVVIKLSGKVFSGEDGSEIKRYASMLANLSSSAKVQPVVVAGGGRVARHYINIARGFGLDEASLDIMGIEVSRLNAKLLIAALGEKAYPAVPEDLEQVTEAAASGKIVVAGGLHPGQSTNATSALIAEKVGAARFVNATDVDGIYDSDPRKNKGARHYSEITTKQCRDLLSGESSMAGGYDLMDIVALKVIERSKIPTVVIKSEPEVIRDVVLKNKAAGTKIIVGA</sequence>
<dbReference type="Gene3D" id="3.40.1160.10">
    <property type="entry name" value="Acetylglutamate kinase-like"/>
    <property type="match status" value="1"/>
</dbReference>
<dbReference type="OrthoDB" id="372251at2157"/>
<comment type="function">
    <text evidence="11">Catalyzes the reversible phosphorylation of UMP to UDP.</text>
</comment>
<evidence type="ECO:0000256" key="3">
    <source>
        <dbReference type="ARBA" id="ARBA00007614"/>
    </source>
</evidence>
<comment type="caution">
    <text evidence="11">Lacks conserved residue(s) required for the propagation of feature annotation.</text>
</comment>
<keyword evidence="4 11" id="KW-0963">Cytoplasm</keyword>
<evidence type="ECO:0000256" key="11">
    <source>
        <dbReference type="HAMAP-Rule" id="MF_01220"/>
    </source>
</evidence>
<feature type="binding site" evidence="11">
    <location>
        <position position="73"/>
    </location>
    <ligand>
        <name>UMP</name>
        <dbReference type="ChEBI" id="CHEBI:57865"/>
    </ligand>
</feature>
<dbReference type="SUPFAM" id="SSF53633">
    <property type="entry name" value="Carbamate kinase-like"/>
    <property type="match status" value="1"/>
</dbReference>
<keyword evidence="7 11" id="KW-0418">Kinase</keyword>
<dbReference type="Proteomes" id="UP000028194">
    <property type="component" value="Chromosome"/>
</dbReference>
<dbReference type="HOGENOM" id="CLU_079546_0_0_2"/>
<dbReference type="InterPro" id="IPR011818">
    <property type="entry name" value="Uridylate_kinase_arch/spir"/>
</dbReference>
<dbReference type="HAMAP" id="MF_01220_A">
    <property type="entry name" value="PyrH_A"/>
    <property type="match status" value="1"/>
</dbReference>
<comment type="similarity">
    <text evidence="3 11">Belongs to the UMP kinase family.</text>
</comment>
<feature type="binding site" evidence="11">
    <location>
        <begin position="13"/>
        <end position="17"/>
    </location>
    <ligand>
        <name>ATP</name>
        <dbReference type="ChEBI" id="CHEBI:30616"/>
    </ligand>
</feature>
<feature type="binding site" evidence="11">
    <location>
        <position position="153"/>
    </location>
    <ligand>
        <name>ATP</name>
        <dbReference type="ChEBI" id="CHEBI:30616"/>
    </ligand>
</feature>
<dbReference type="GO" id="GO:0005524">
    <property type="term" value="F:ATP binding"/>
    <property type="evidence" value="ECO:0007669"/>
    <property type="project" value="UniProtKB-KW"/>
</dbReference>
<evidence type="ECO:0000256" key="6">
    <source>
        <dbReference type="ARBA" id="ARBA00022741"/>
    </source>
</evidence>
<dbReference type="AlphaFoldDB" id="A0A075MPP3"/>
<dbReference type="EC" id="2.7.4.22" evidence="11"/>
<keyword evidence="8 11" id="KW-0067">ATP-binding</keyword>
<accession>A0A075MPP3</accession>
<evidence type="ECO:0000256" key="8">
    <source>
        <dbReference type="ARBA" id="ARBA00022840"/>
    </source>
</evidence>
<feature type="binding site" evidence="11">
    <location>
        <position position="147"/>
    </location>
    <ligand>
        <name>ATP</name>
        <dbReference type="ChEBI" id="CHEBI:30616"/>
    </ligand>
</feature>
<feature type="binding site" evidence="11">
    <location>
        <begin position="121"/>
        <end position="127"/>
    </location>
    <ligand>
        <name>UMP</name>
        <dbReference type="ChEBI" id="CHEBI:57865"/>
    </ligand>
</feature>
<comment type="pathway">
    <text evidence="2 11">Pyrimidine metabolism; CTP biosynthesis via de novo pathway; UDP from UMP (UMPK route): step 1/1.</text>
</comment>
<dbReference type="RefSeq" id="WP_148699930.1">
    <property type="nucleotide sequence ID" value="NZ_CP007174.1"/>
</dbReference>
<dbReference type="STRING" id="1459636.NTE_01026"/>
<dbReference type="InterPro" id="IPR001048">
    <property type="entry name" value="Asp/Glu/Uridylate_kinase"/>
</dbReference>
<evidence type="ECO:0000256" key="7">
    <source>
        <dbReference type="ARBA" id="ARBA00022777"/>
    </source>
</evidence>
<dbReference type="InterPro" id="IPR036393">
    <property type="entry name" value="AceGlu_kinase-like_sf"/>
</dbReference>
<comment type="subcellular location">
    <subcellularLocation>
        <location evidence="1 11">Cytoplasm</location>
    </subcellularLocation>
</comment>
<reference evidence="13 14" key="1">
    <citation type="journal article" date="2014" name="PLoS ONE">
        <title>Genome Sequence of Candidatus Nitrososphaera evergladensis from Group I.1b Enriched from Everglades Soil Reveals Novel Genomic Features of the Ammonia-Oxidizing Archaea.</title>
        <authorList>
            <person name="Zhalnina K.V."/>
            <person name="Dias R."/>
            <person name="Leonard M.T."/>
            <person name="Dorr de Quadros P."/>
            <person name="Camargo F.A."/>
            <person name="Drew J.C."/>
            <person name="Farmerie W.G."/>
            <person name="Daroub S.H."/>
            <person name="Triplett E.W."/>
        </authorList>
    </citation>
    <scope>NUCLEOTIDE SEQUENCE [LARGE SCALE GENOMIC DNA]</scope>
    <source>
        <strain evidence="13 14">SR1</strain>
    </source>
</reference>
<protein>
    <recommendedName>
        <fullName evidence="11">Uridylate kinase</fullName>
        <shortName evidence="11">UK</shortName>
        <ecNumber evidence="11">2.7.4.22</ecNumber>
    </recommendedName>
    <alternativeName>
        <fullName evidence="11">Uridine monophosphate kinase</fullName>
        <shortName evidence="11">UMP kinase</shortName>
        <shortName evidence="11">UMPK</shortName>
    </alternativeName>
</protein>
<dbReference type="GO" id="GO:0006225">
    <property type="term" value="P:UDP biosynthetic process"/>
    <property type="evidence" value="ECO:0007669"/>
    <property type="project" value="TreeGrafter"/>
</dbReference>
<dbReference type="Pfam" id="PF00696">
    <property type="entry name" value="AA_kinase"/>
    <property type="match status" value="1"/>
</dbReference>